<evidence type="ECO:0000256" key="13">
    <source>
        <dbReference type="ARBA" id="ARBA00047811"/>
    </source>
</evidence>
<evidence type="ECO:0000256" key="8">
    <source>
        <dbReference type="ARBA" id="ARBA00022679"/>
    </source>
</evidence>
<dbReference type="FunFam" id="1.10.510.10:FF:000205">
    <property type="entry name" value="Cyclin-dependent kinase 6"/>
    <property type="match status" value="1"/>
</dbReference>
<keyword evidence="10" id="KW-0418">Kinase</keyword>
<gene>
    <name evidence="18" type="primary">CDK6</name>
    <name evidence="18" type="ORF">BLAG_LOCUS5014</name>
</gene>
<evidence type="ECO:0000256" key="6">
    <source>
        <dbReference type="ARBA" id="ARBA00022553"/>
    </source>
</evidence>
<evidence type="ECO:0000256" key="5">
    <source>
        <dbReference type="ARBA" id="ARBA00022527"/>
    </source>
</evidence>
<dbReference type="InterPro" id="IPR008271">
    <property type="entry name" value="Ser/Thr_kinase_AS"/>
</dbReference>
<keyword evidence="7" id="KW-0132">Cell division</keyword>
<dbReference type="GO" id="GO:0030332">
    <property type="term" value="F:cyclin binding"/>
    <property type="evidence" value="ECO:0007669"/>
    <property type="project" value="TreeGrafter"/>
</dbReference>
<feature type="binding site" evidence="15">
    <location>
        <position position="42"/>
    </location>
    <ligand>
        <name>ATP</name>
        <dbReference type="ChEBI" id="CHEBI:30616"/>
    </ligand>
</feature>
<comment type="similarity">
    <text evidence="2">Belongs to the protein kinase superfamily. CMGC Ser/Thr protein kinase family. CDC2/CDKX subfamily.</text>
</comment>
<dbReference type="GO" id="GO:0005524">
    <property type="term" value="F:ATP binding"/>
    <property type="evidence" value="ECO:0007669"/>
    <property type="project" value="UniProtKB-UniRule"/>
</dbReference>
<evidence type="ECO:0000256" key="10">
    <source>
        <dbReference type="ARBA" id="ARBA00022777"/>
    </source>
</evidence>
<protein>
    <recommendedName>
        <fullName evidence="3">cyclin-dependent kinase</fullName>
        <ecNumber evidence="3">2.7.11.22</ecNumber>
    </recommendedName>
</protein>
<dbReference type="GO" id="GO:0005634">
    <property type="term" value="C:nucleus"/>
    <property type="evidence" value="ECO:0007669"/>
    <property type="project" value="TreeGrafter"/>
</dbReference>
<name>A0A8J9YTB6_BRALA</name>
<dbReference type="EC" id="2.7.11.22" evidence="3"/>
<evidence type="ECO:0000256" key="15">
    <source>
        <dbReference type="PROSITE-ProRule" id="PRU10141"/>
    </source>
</evidence>
<evidence type="ECO:0000313" key="18">
    <source>
        <dbReference type="EMBL" id="CAH1241321.1"/>
    </source>
</evidence>
<dbReference type="Pfam" id="PF00069">
    <property type="entry name" value="Pkinase"/>
    <property type="match status" value="1"/>
</dbReference>
<dbReference type="PANTHER" id="PTHR24056:SF472">
    <property type="entry name" value="CYCLIN-DEPENDENT KINASE 4, ISOFORM A"/>
    <property type="match status" value="1"/>
</dbReference>
<proteinExistence type="inferred from homology"/>
<organism evidence="18 19">
    <name type="scientific">Branchiostoma lanceolatum</name>
    <name type="common">Common lancelet</name>
    <name type="synonym">Amphioxus lanceolatum</name>
    <dbReference type="NCBI Taxonomy" id="7740"/>
    <lineage>
        <taxon>Eukaryota</taxon>
        <taxon>Metazoa</taxon>
        <taxon>Chordata</taxon>
        <taxon>Cephalochordata</taxon>
        <taxon>Leptocardii</taxon>
        <taxon>Amphioxiformes</taxon>
        <taxon>Branchiostomatidae</taxon>
        <taxon>Branchiostoma</taxon>
    </lineage>
</organism>
<evidence type="ECO:0000256" key="1">
    <source>
        <dbReference type="ARBA" id="ARBA00004496"/>
    </source>
</evidence>
<dbReference type="GO" id="GO:0000082">
    <property type="term" value="P:G1/S transition of mitotic cell cycle"/>
    <property type="evidence" value="ECO:0007669"/>
    <property type="project" value="TreeGrafter"/>
</dbReference>
<dbReference type="CDD" id="cd07838">
    <property type="entry name" value="STKc_CDK4_6_like"/>
    <property type="match status" value="1"/>
</dbReference>
<keyword evidence="5 16" id="KW-0723">Serine/threonine-protein kinase</keyword>
<accession>A0A8J9YTB6</accession>
<comment type="subcellular location">
    <subcellularLocation>
        <location evidence="1">Cytoplasm</location>
    </subcellularLocation>
</comment>
<dbReference type="SMART" id="SM00220">
    <property type="entry name" value="S_TKc"/>
    <property type="match status" value="1"/>
</dbReference>
<dbReference type="InterPro" id="IPR011009">
    <property type="entry name" value="Kinase-like_dom_sf"/>
</dbReference>
<dbReference type="OrthoDB" id="1732493at2759"/>
<dbReference type="InterPro" id="IPR050108">
    <property type="entry name" value="CDK"/>
</dbReference>
<dbReference type="GO" id="GO:0010468">
    <property type="term" value="P:regulation of gene expression"/>
    <property type="evidence" value="ECO:0007669"/>
    <property type="project" value="TreeGrafter"/>
</dbReference>
<keyword evidence="4" id="KW-0963">Cytoplasm</keyword>
<evidence type="ECO:0000256" key="11">
    <source>
        <dbReference type="ARBA" id="ARBA00022840"/>
    </source>
</evidence>
<evidence type="ECO:0000313" key="19">
    <source>
        <dbReference type="Proteomes" id="UP000838412"/>
    </source>
</evidence>
<evidence type="ECO:0000256" key="14">
    <source>
        <dbReference type="ARBA" id="ARBA00048367"/>
    </source>
</evidence>
<comment type="catalytic activity">
    <reaction evidence="13">
        <text>L-threonyl-[protein] + ATP = O-phospho-L-threonyl-[protein] + ADP + H(+)</text>
        <dbReference type="Rhea" id="RHEA:46608"/>
        <dbReference type="Rhea" id="RHEA-COMP:11060"/>
        <dbReference type="Rhea" id="RHEA-COMP:11605"/>
        <dbReference type="ChEBI" id="CHEBI:15378"/>
        <dbReference type="ChEBI" id="CHEBI:30013"/>
        <dbReference type="ChEBI" id="CHEBI:30616"/>
        <dbReference type="ChEBI" id="CHEBI:61977"/>
        <dbReference type="ChEBI" id="CHEBI:456216"/>
        <dbReference type="EC" id="2.7.11.22"/>
    </reaction>
</comment>
<dbReference type="PANTHER" id="PTHR24056">
    <property type="entry name" value="CELL DIVISION PROTEIN KINASE"/>
    <property type="match status" value="1"/>
</dbReference>
<feature type="domain" description="Protein kinase" evidence="17">
    <location>
        <begin position="12"/>
        <end position="299"/>
    </location>
</feature>
<keyword evidence="9 15" id="KW-0547">Nucleotide-binding</keyword>
<evidence type="ECO:0000256" key="3">
    <source>
        <dbReference type="ARBA" id="ARBA00012425"/>
    </source>
</evidence>
<dbReference type="GO" id="GO:0051301">
    <property type="term" value="P:cell division"/>
    <property type="evidence" value="ECO:0007669"/>
    <property type="project" value="UniProtKB-KW"/>
</dbReference>
<dbReference type="SUPFAM" id="SSF56112">
    <property type="entry name" value="Protein kinase-like (PK-like)"/>
    <property type="match status" value="1"/>
</dbReference>
<dbReference type="GO" id="GO:0007165">
    <property type="term" value="P:signal transduction"/>
    <property type="evidence" value="ECO:0007669"/>
    <property type="project" value="TreeGrafter"/>
</dbReference>
<keyword evidence="8" id="KW-0808">Transferase</keyword>
<dbReference type="GO" id="GO:0005737">
    <property type="term" value="C:cytoplasm"/>
    <property type="evidence" value="ECO:0007669"/>
    <property type="project" value="UniProtKB-SubCell"/>
</dbReference>
<dbReference type="PROSITE" id="PS50011">
    <property type="entry name" value="PROTEIN_KINASE_DOM"/>
    <property type="match status" value="1"/>
</dbReference>
<dbReference type="InterPro" id="IPR000719">
    <property type="entry name" value="Prot_kinase_dom"/>
</dbReference>
<evidence type="ECO:0000256" key="2">
    <source>
        <dbReference type="ARBA" id="ARBA00006485"/>
    </source>
</evidence>
<dbReference type="EMBL" id="OV696697">
    <property type="protein sequence ID" value="CAH1241321.1"/>
    <property type="molecule type" value="Genomic_DNA"/>
</dbReference>
<comment type="catalytic activity">
    <reaction evidence="14">
        <text>L-seryl-[protein] + ATP = O-phospho-L-seryl-[protein] + ADP + H(+)</text>
        <dbReference type="Rhea" id="RHEA:17989"/>
        <dbReference type="Rhea" id="RHEA-COMP:9863"/>
        <dbReference type="Rhea" id="RHEA-COMP:11604"/>
        <dbReference type="ChEBI" id="CHEBI:15378"/>
        <dbReference type="ChEBI" id="CHEBI:29999"/>
        <dbReference type="ChEBI" id="CHEBI:30616"/>
        <dbReference type="ChEBI" id="CHEBI:83421"/>
        <dbReference type="ChEBI" id="CHEBI:456216"/>
        <dbReference type="EC" id="2.7.11.22"/>
    </reaction>
</comment>
<evidence type="ECO:0000256" key="16">
    <source>
        <dbReference type="RuleBase" id="RU000304"/>
    </source>
</evidence>
<reference evidence="18" key="1">
    <citation type="submission" date="2022-01" db="EMBL/GenBank/DDBJ databases">
        <authorList>
            <person name="Braso-Vives M."/>
        </authorList>
    </citation>
    <scope>NUCLEOTIDE SEQUENCE</scope>
</reference>
<evidence type="ECO:0000259" key="17">
    <source>
        <dbReference type="PROSITE" id="PS50011"/>
    </source>
</evidence>
<keyword evidence="6" id="KW-0597">Phosphoprotein</keyword>
<dbReference type="Gene3D" id="1.10.510.10">
    <property type="entry name" value="Transferase(Phosphotransferase) domain 1"/>
    <property type="match status" value="1"/>
</dbReference>
<dbReference type="GO" id="GO:0000307">
    <property type="term" value="C:cyclin-dependent protein kinase holoenzyme complex"/>
    <property type="evidence" value="ECO:0007669"/>
    <property type="project" value="TreeGrafter"/>
</dbReference>
<dbReference type="PROSITE" id="PS00107">
    <property type="entry name" value="PROTEIN_KINASE_ATP"/>
    <property type="match status" value="1"/>
</dbReference>
<keyword evidence="12" id="KW-0131">Cell cycle</keyword>
<dbReference type="FunFam" id="3.30.200.20:FF:000124">
    <property type="entry name" value="Cyclin-dependent kinase 4"/>
    <property type="match status" value="1"/>
</dbReference>
<dbReference type="GO" id="GO:0010389">
    <property type="term" value="P:regulation of G2/M transition of mitotic cell cycle"/>
    <property type="evidence" value="ECO:0007669"/>
    <property type="project" value="TreeGrafter"/>
</dbReference>
<dbReference type="Proteomes" id="UP000838412">
    <property type="component" value="Chromosome 12"/>
</dbReference>
<dbReference type="GO" id="GO:0004693">
    <property type="term" value="F:cyclin-dependent protein serine/threonine kinase activity"/>
    <property type="evidence" value="ECO:0007669"/>
    <property type="project" value="UniProtKB-EC"/>
</dbReference>
<evidence type="ECO:0000256" key="7">
    <source>
        <dbReference type="ARBA" id="ARBA00022618"/>
    </source>
</evidence>
<dbReference type="InterPro" id="IPR017441">
    <property type="entry name" value="Protein_kinase_ATP_BS"/>
</dbReference>
<sequence length="329" mass="37159">METDPDPGTEQYEKVAKIGTGAYGTVYKARDLKNGGEFVALKRVRVQTGEEGMPMSTIREIALLRQLESFEHPNVVRLLDICHGTVAEKETKLTLVFEHVDQDLHTYLEKCPAPGLGPDRIKDIMHQLLSGVEFLHMHRVVHRDLKPQNILVTSDGQVKLADFGLARHYSFQMALTSVVVTLWYRSPEVLLQASYATPVDIWSVGCIFAELHTRKPIFQGNSDIDQLNKIFDVLGTPCKEEWPEEVSLPWSSFQPRPGIPLESLLPEVEPLAKDMLEKMLSFDPHRRITAKDALQHAYFVGEDAVQERLQEAASARSLTENTFETSPEK</sequence>
<dbReference type="AlphaFoldDB" id="A0A8J9YTB6"/>
<dbReference type="PROSITE" id="PS00108">
    <property type="entry name" value="PROTEIN_KINASE_ST"/>
    <property type="match status" value="1"/>
</dbReference>
<keyword evidence="19" id="KW-1185">Reference proteome</keyword>
<evidence type="ECO:0000256" key="12">
    <source>
        <dbReference type="ARBA" id="ARBA00023306"/>
    </source>
</evidence>
<evidence type="ECO:0000256" key="4">
    <source>
        <dbReference type="ARBA" id="ARBA00022490"/>
    </source>
</evidence>
<evidence type="ECO:0000256" key="9">
    <source>
        <dbReference type="ARBA" id="ARBA00022741"/>
    </source>
</evidence>
<dbReference type="Gene3D" id="3.30.200.20">
    <property type="entry name" value="Phosphorylase Kinase, domain 1"/>
    <property type="match status" value="1"/>
</dbReference>
<keyword evidence="11 15" id="KW-0067">ATP-binding</keyword>